<comment type="caution">
    <text evidence="12">The sequence shown here is derived from an EMBL/GenBank/DDBJ whole genome shotgun (WGS) entry which is preliminary data.</text>
</comment>
<proteinExistence type="inferred from homology"/>
<reference evidence="12 13" key="1">
    <citation type="submission" date="2018-01" db="EMBL/GenBank/DDBJ databases">
        <title>Draft genome of the strawberry crown rot pathogen Phytophthora cactorum.</title>
        <authorList>
            <person name="Armitage A.D."/>
            <person name="Lysoe E."/>
            <person name="Nellist C.F."/>
            <person name="Harrison R.J."/>
            <person name="Brurberg M.B."/>
        </authorList>
    </citation>
    <scope>NUCLEOTIDE SEQUENCE [LARGE SCALE GENOMIC DNA]</scope>
    <source>
        <strain evidence="12 13">10300</strain>
    </source>
</reference>
<comment type="similarity">
    <text evidence="2 5">Belongs to the RxLR effector family.</text>
</comment>
<dbReference type="Proteomes" id="UP000688947">
    <property type="component" value="Unassembled WGS sequence"/>
</dbReference>
<organism evidence="12 13">
    <name type="scientific">Phytophthora cactorum</name>
    <dbReference type="NCBI Taxonomy" id="29920"/>
    <lineage>
        <taxon>Eukaryota</taxon>
        <taxon>Sar</taxon>
        <taxon>Stramenopiles</taxon>
        <taxon>Oomycota</taxon>
        <taxon>Peronosporomycetes</taxon>
        <taxon>Peronosporales</taxon>
        <taxon>Peronosporaceae</taxon>
        <taxon>Phytophthora</taxon>
    </lineage>
</organism>
<evidence type="ECO:0000313" key="8">
    <source>
        <dbReference type="EMBL" id="KAG2947771.1"/>
    </source>
</evidence>
<evidence type="ECO:0000313" key="12">
    <source>
        <dbReference type="EMBL" id="RAW30032.1"/>
    </source>
</evidence>
<dbReference type="InterPro" id="IPR031825">
    <property type="entry name" value="RXLR"/>
</dbReference>
<evidence type="ECO:0000256" key="2">
    <source>
        <dbReference type="ARBA" id="ARBA00010400"/>
    </source>
</evidence>
<evidence type="ECO:0000313" key="13">
    <source>
        <dbReference type="Proteomes" id="UP000251314"/>
    </source>
</evidence>
<dbReference type="Proteomes" id="UP000736787">
    <property type="component" value="Unassembled WGS sequence"/>
</dbReference>
<evidence type="ECO:0000313" key="10">
    <source>
        <dbReference type="EMBL" id="KAG3217804.1"/>
    </source>
</evidence>
<keyword evidence="13" id="KW-1185">Reference proteome</keyword>
<reference evidence="11" key="3">
    <citation type="submission" date="2021-01" db="EMBL/GenBank/DDBJ databases">
        <title>Phytophthora aleatoria, a newly-described species from Pinus radiata is distinct from Phytophthora cactorum isolates based on comparative genomics.</title>
        <authorList>
            <person name="Mcdougal R."/>
            <person name="Panda P."/>
            <person name="Williams N."/>
            <person name="Studholme D.J."/>
        </authorList>
    </citation>
    <scope>NUCLEOTIDE SEQUENCE</scope>
    <source>
        <strain evidence="11">NZFS 3830</strain>
    </source>
</reference>
<dbReference type="EMBL" id="JAENGZ010000393">
    <property type="protein sequence ID" value="KAG6960299.1"/>
    <property type="molecule type" value="Genomic_DNA"/>
</dbReference>
<evidence type="ECO:0000313" key="9">
    <source>
        <dbReference type="EMBL" id="KAG2976896.1"/>
    </source>
</evidence>
<dbReference type="EMBL" id="RCML01000444">
    <property type="protein sequence ID" value="KAG2976896.1"/>
    <property type="molecule type" value="Genomic_DNA"/>
</dbReference>
<evidence type="ECO:0000313" key="7">
    <source>
        <dbReference type="EMBL" id="KAG2911531.1"/>
    </source>
</evidence>
<evidence type="ECO:0000256" key="1">
    <source>
        <dbReference type="ARBA" id="ARBA00004613"/>
    </source>
</evidence>
<gene>
    <name evidence="11" type="ORF">JG687_00008304</name>
    <name evidence="12" type="ORF">PC110_g13611</name>
    <name evidence="6" type="ORF">PC113_g13506</name>
    <name evidence="7" type="ORF">PC115_g12551</name>
    <name evidence="8" type="ORF">PC117_g6553</name>
    <name evidence="9" type="ORF">PC118_g13178</name>
    <name evidence="10" type="ORF">PC129_g11372</name>
</gene>
<evidence type="ECO:0000256" key="4">
    <source>
        <dbReference type="ARBA" id="ARBA00022729"/>
    </source>
</evidence>
<evidence type="ECO:0000256" key="5">
    <source>
        <dbReference type="RuleBase" id="RU367124"/>
    </source>
</evidence>
<comment type="domain">
    <text evidence="5">The RxLR-dEER motif acts to carry the protein into the host cell cytoplasm through binding to cell surface phosphatidylinositol-3-phosphate.</text>
</comment>
<dbReference type="Proteomes" id="UP000774804">
    <property type="component" value="Unassembled WGS sequence"/>
</dbReference>
<dbReference type="EMBL" id="MJFZ01000393">
    <property type="protein sequence ID" value="RAW30032.1"/>
    <property type="molecule type" value="Genomic_DNA"/>
</dbReference>
<dbReference type="AlphaFoldDB" id="A0A329S309"/>
<dbReference type="Proteomes" id="UP000251314">
    <property type="component" value="Unassembled WGS sequence"/>
</dbReference>
<dbReference type="Pfam" id="PF16810">
    <property type="entry name" value="RXLR"/>
    <property type="match status" value="1"/>
</dbReference>
<dbReference type="Proteomes" id="UP000760860">
    <property type="component" value="Unassembled WGS sequence"/>
</dbReference>
<comment type="subcellular location">
    <subcellularLocation>
        <location evidence="1 5">Secreted</location>
    </subcellularLocation>
</comment>
<evidence type="ECO:0000256" key="3">
    <source>
        <dbReference type="ARBA" id="ARBA00022525"/>
    </source>
</evidence>
<dbReference type="EMBL" id="RCMI01000422">
    <property type="protein sequence ID" value="KAG2911531.1"/>
    <property type="molecule type" value="Genomic_DNA"/>
</dbReference>
<dbReference type="OrthoDB" id="98235at2759"/>
<sequence length="160" mass="17502">MRPSYIVVAAASILSAHHDTLTASAANDVALTGVVSLGFLQLVGADQRISDEPRFLRGNKIAEGDNEERRFAENSKDLVNKLLKTNSFSALKNTDSLVVLKKAEALSDDHMKGVFKFASNAGMRPADLNKILKELPEADDAIRAVAVKEYTSYLKKIERL</sequence>
<dbReference type="Proteomes" id="UP000735874">
    <property type="component" value="Unassembled WGS sequence"/>
</dbReference>
<dbReference type="VEuPathDB" id="FungiDB:PC110_g13611"/>
<dbReference type="EMBL" id="RCMV01000399">
    <property type="protein sequence ID" value="KAG3217804.1"/>
    <property type="molecule type" value="Genomic_DNA"/>
</dbReference>
<evidence type="ECO:0000313" key="11">
    <source>
        <dbReference type="EMBL" id="KAG6960299.1"/>
    </source>
</evidence>
<dbReference type="EMBL" id="RCMK01000125">
    <property type="protein sequence ID" value="KAG2947771.1"/>
    <property type="molecule type" value="Genomic_DNA"/>
</dbReference>
<dbReference type="Proteomes" id="UP000697107">
    <property type="component" value="Unassembled WGS sequence"/>
</dbReference>
<protein>
    <recommendedName>
        <fullName evidence="5">RxLR effector protein</fullName>
    </recommendedName>
</protein>
<name>A0A329S309_9STRA</name>
<evidence type="ECO:0000313" key="6">
    <source>
        <dbReference type="EMBL" id="KAG2854210.1"/>
    </source>
</evidence>
<dbReference type="EMBL" id="RCMG01000440">
    <property type="protein sequence ID" value="KAG2854210.1"/>
    <property type="molecule type" value="Genomic_DNA"/>
</dbReference>
<comment type="function">
    <text evidence="5">Effector that suppresses plant defense responses during pathogen infection.</text>
</comment>
<reference evidence="6" key="2">
    <citation type="submission" date="2018-10" db="EMBL/GenBank/DDBJ databases">
        <title>Effector identification in a new, highly contiguous assembly of the strawberry crown rot pathogen Phytophthora cactorum.</title>
        <authorList>
            <person name="Armitage A.D."/>
            <person name="Nellist C.F."/>
            <person name="Bates H."/>
            <person name="Vickerstaff R.J."/>
            <person name="Harrison R.J."/>
        </authorList>
    </citation>
    <scope>NUCLEOTIDE SEQUENCE</scope>
    <source>
        <strain evidence="6">15-7</strain>
        <strain evidence="7">4032</strain>
        <strain evidence="8">4040</strain>
        <strain evidence="9">P415</strain>
        <strain evidence="10">P421</strain>
    </source>
</reference>
<keyword evidence="4" id="KW-0732">Signal</keyword>
<accession>A0A329S309</accession>
<keyword evidence="3 5" id="KW-0964">Secreted</keyword>